<proteinExistence type="predicted"/>
<reference evidence="2" key="2">
    <citation type="submission" date="2025-08" db="UniProtKB">
        <authorList>
            <consortium name="RefSeq"/>
        </authorList>
    </citation>
    <scope>IDENTIFICATION</scope>
    <source>
        <tissue evidence="2">Leaf</tissue>
    </source>
</reference>
<dbReference type="RefSeq" id="XP_075076292.1">
    <property type="nucleotide sequence ID" value="XM_075220191.1"/>
</dbReference>
<protein>
    <submittedName>
        <fullName evidence="2">Uncharacterized protein LOC142162960</fullName>
    </submittedName>
</protein>
<evidence type="ECO:0000313" key="2">
    <source>
        <dbReference type="RefSeq" id="XP_075076292.1"/>
    </source>
</evidence>
<gene>
    <name evidence="2" type="primary">LOC142162960</name>
</gene>
<evidence type="ECO:0000313" key="1">
    <source>
        <dbReference type="Proteomes" id="UP000790787"/>
    </source>
</evidence>
<keyword evidence="1" id="KW-1185">Reference proteome</keyword>
<dbReference type="Proteomes" id="UP000790787">
    <property type="component" value="Chromosome 8"/>
</dbReference>
<sequence length="477" mass="54066">MAKRRRPRKQVGTGAAAAIPTESTKEGTTEKETLVKIQLATEAMNMRVTAPSENQIEKAKMDVASGSKSLVGTEDVIEDEILETRVKEAKFNNSITRIAKGWIFAHNYAQAVNGRIWLLWKAIEVNVLILETHTQYIHYKVADRRTDFSCVMTVVYGKNSIEERMNLWAGILNIGVDFIHGQMVMYGVELIELCAMLLGSWIGTFTAQLRENSFSDHSPIHIDLAKASRSNKRPFRLLSILADNDKFLQLVATLKLCKDPLKNLMEVEVGSVDRRVNEAREKVQVVQTQLTMNIDTGLMEREKEVLADLHKWSDIQERILKQKSKAHWINAGDGNNKYFLHDATGRMLQKHANIEEEILQFYKGLLGSNADILSCIDLSIMRHGPCLSVHQQRSMCVEVTHEEIKSALFAIDDNKAPGIDGFNGLFFKRSWDIVKGDVCKAVQEFFTENKLLRVVNNTMITLVPKSTHPETIRDFRP</sequence>
<name>A0AC58RU92_TOBAC</name>
<accession>A0AC58RU92</accession>
<organism evidence="1 2">
    <name type="scientific">Nicotiana tabacum</name>
    <name type="common">Common tobacco</name>
    <dbReference type="NCBI Taxonomy" id="4097"/>
    <lineage>
        <taxon>Eukaryota</taxon>
        <taxon>Viridiplantae</taxon>
        <taxon>Streptophyta</taxon>
        <taxon>Embryophyta</taxon>
        <taxon>Tracheophyta</taxon>
        <taxon>Spermatophyta</taxon>
        <taxon>Magnoliopsida</taxon>
        <taxon>eudicotyledons</taxon>
        <taxon>Gunneridae</taxon>
        <taxon>Pentapetalae</taxon>
        <taxon>asterids</taxon>
        <taxon>lamiids</taxon>
        <taxon>Solanales</taxon>
        <taxon>Solanaceae</taxon>
        <taxon>Nicotianoideae</taxon>
        <taxon>Nicotianeae</taxon>
        <taxon>Nicotiana</taxon>
    </lineage>
</organism>
<reference evidence="1" key="1">
    <citation type="journal article" date="2014" name="Nat. Commun.">
        <title>The tobacco genome sequence and its comparison with those of tomato and potato.</title>
        <authorList>
            <person name="Sierro N."/>
            <person name="Battey J.N."/>
            <person name="Ouadi S."/>
            <person name="Bakaher N."/>
            <person name="Bovet L."/>
            <person name="Willig A."/>
            <person name="Goepfert S."/>
            <person name="Peitsch M.C."/>
            <person name="Ivanov N.V."/>
        </authorList>
    </citation>
    <scope>NUCLEOTIDE SEQUENCE [LARGE SCALE GENOMIC DNA]</scope>
</reference>